<dbReference type="InterPro" id="IPR037069">
    <property type="entry name" value="AcylCoA_DH/ox_N_sf"/>
</dbReference>
<evidence type="ECO:0008006" key="3">
    <source>
        <dbReference type="Google" id="ProtNLM"/>
    </source>
</evidence>
<dbReference type="InterPro" id="IPR009100">
    <property type="entry name" value="AcylCoA_DH/oxidase_NM_dom_sf"/>
</dbReference>
<evidence type="ECO:0000313" key="2">
    <source>
        <dbReference type="Proteomes" id="UP001501147"/>
    </source>
</evidence>
<evidence type="ECO:0000313" key="1">
    <source>
        <dbReference type="EMBL" id="GAA4759544.1"/>
    </source>
</evidence>
<keyword evidence="2" id="KW-1185">Reference proteome</keyword>
<dbReference type="PANTHER" id="PTHR43884:SF12">
    <property type="entry name" value="ISOVALERYL-COA DEHYDROGENASE, MITOCHONDRIAL-RELATED"/>
    <property type="match status" value="1"/>
</dbReference>
<organism evidence="1 2">
    <name type="scientific">Streptomyces sanyensis</name>
    <dbReference type="NCBI Taxonomy" id="568869"/>
    <lineage>
        <taxon>Bacteria</taxon>
        <taxon>Bacillati</taxon>
        <taxon>Actinomycetota</taxon>
        <taxon>Actinomycetes</taxon>
        <taxon>Kitasatosporales</taxon>
        <taxon>Streptomycetaceae</taxon>
        <taxon>Streptomyces</taxon>
    </lineage>
</organism>
<comment type="caution">
    <text evidence="1">The sequence shown here is derived from an EMBL/GenBank/DDBJ whole genome shotgun (WGS) entry which is preliminary data.</text>
</comment>
<dbReference type="Proteomes" id="UP001501147">
    <property type="component" value="Unassembled WGS sequence"/>
</dbReference>
<dbReference type="SUPFAM" id="SSF56645">
    <property type="entry name" value="Acyl-CoA dehydrogenase NM domain-like"/>
    <property type="match status" value="1"/>
</dbReference>
<proteinExistence type="predicted"/>
<accession>A0ABP8ZLZ5</accession>
<name>A0ABP8ZLZ5_9ACTN</name>
<dbReference type="PANTHER" id="PTHR43884">
    <property type="entry name" value="ACYL-COA DEHYDROGENASE"/>
    <property type="match status" value="1"/>
</dbReference>
<protein>
    <recommendedName>
        <fullName evidence="3">Acyl-CoA dehydrogenase</fullName>
    </recommendedName>
</protein>
<sequence>MTAPAAHLRPDAARHADAARDPVVVRARAVARELLAPAAAAAAAGRVPRSHLDALGAAGALGTAVHRPAAPVTPAQVQREVSETIAAADGSTWCVWAQHHHPMREVAGSADPAVRERWAGPMAAGRVLAAGASSHLRRSGPPAVTAVRDGRGWRLHGRLAWLSGWGIADVVLVGAVTCDDRVLFALLDCDERAGIGEVRPQRLWGMAATSTVSARLDGTAVAPDRVVALHPGTAWRRADAERRPNVNPGVFGTIAAATACLTDAAQSAEYRELGLRTAAEADALRAAAYRLTDEVPPHEAAEERLAVRAAALELACRAAAACVAAGGGASAAAGSPPARLLAEASFHLVQAQTRESRTATGARMLAVADAVRSAR</sequence>
<reference evidence="2" key="1">
    <citation type="journal article" date="2019" name="Int. J. Syst. Evol. Microbiol.">
        <title>The Global Catalogue of Microorganisms (GCM) 10K type strain sequencing project: providing services to taxonomists for standard genome sequencing and annotation.</title>
        <authorList>
            <consortium name="The Broad Institute Genomics Platform"/>
            <consortium name="The Broad Institute Genome Sequencing Center for Infectious Disease"/>
            <person name="Wu L."/>
            <person name="Ma J."/>
        </authorList>
    </citation>
    <scope>NUCLEOTIDE SEQUENCE [LARGE SCALE GENOMIC DNA]</scope>
    <source>
        <strain evidence="2">JCM 18324</strain>
    </source>
</reference>
<dbReference type="EMBL" id="BAABJV010000001">
    <property type="protein sequence ID" value="GAA4759544.1"/>
    <property type="molecule type" value="Genomic_DNA"/>
</dbReference>
<gene>
    <name evidence="1" type="ORF">GCM10023329_00440</name>
</gene>
<dbReference type="RefSeq" id="WP_345608036.1">
    <property type="nucleotide sequence ID" value="NZ_BAABJV010000001.1"/>
</dbReference>
<dbReference type="Gene3D" id="1.10.540.10">
    <property type="entry name" value="Acyl-CoA dehydrogenase/oxidase, N-terminal domain"/>
    <property type="match status" value="1"/>
</dbReference>
<dbReference type="Gene3D" id="2.40.110.10">
    <property type="entry name" value="Butyryl-CoA Dehydrogenase, subunit A, domain 2"/>
    <property type="match status" value="1"/>
</dbReference>
<dbReference type="InterPro" id="IPR046373">
    <property type="entry name" value="Acyl-CoA_Oxase/DH_mid-dom_sf"/>
</dbReference>